<name>X0X6M5_9ZZZZ</name>
<reference evidence="2" key="1">
    <citation type="journal article" date="2014" name="Front. Microbiol.">
        <title>High frequency of phylogenetically diverse reductive dehalogenase-homologous genes in deep subseafloor sedimentary metagenomes.</title>
        <authorList>
            <person name="Kawai M."/>
            <person name="Futagami T."/>
            <person name="Toyoda A."/>
            <person name="Takaki Y."/>
            <person name="Nishi S."/>
            <person name="Hori S."/>
            <person name="Arai W."/>
            <person name="Tsubouchi T."/>
            <person name="Morono Y."/>
            <person name="Uchiyama I."/>
            <person name="Ito T."/>
            <person name="Fujiyama A."/>
            <person name="Inagaki F."/>
            <person name="Takami H."/>
        </authorList>
    </citation>
    <scope>NUCLEOTIDE SEQUENCE</scope>
    <source>
        <strain evidence="2">Expedition CK06-06</strain>
    </source>
</reference>
<dbReference type="InterPro" id="IPR036571">
    <property type="entry name" value="MECDP_synthase_sf"/>
</dbReference>
<evidence type="ECO:0000313" key="2">
    <source>
        <dbReference type="EMBL" id="GAG38884.1"/>
    </source>
</evidence>
<accession>X0X6M5</accession>
<protein>
    <recommendedName>
        <fullName evidence="1">2-C-methyl-D-erythritol 2,4-cyclodiphosphate synthase domain-containing protein</fullName>
    </recommendedName>
</protein>
<dbReference type="SUPFAM" id="SSF69765">
    <property type="entry name" value="IpsF-like"/>
    <property type="match status" value="1"/>
</dbReference>
<dbReference type="InterPro" id="IPR003526">
    <property type="entry name" value="MECDP_synthase"/>
</dbReference>
<dbReference type="AlphaFoldDB" id="X0X6M5"/>
<dbReference type="PANTHER" id="PTHR43181">
    <property type="entry name" value="2-C-METHYL-D-ERYTHRITOL 2,4-CYCLODIPHOSPHATE SYNTHASE, CHLOROPLASTIC"/>
    <property type="match status" value="1"/>
</dbReference>
<feature type="domain" description="2-C-methyl-D-erythritol 2,4-cyclodiphosphate synthase" evidence="1">
    <location>
        <begin position="1"/>
        <end position="42"/>
    </location>
</feature>
<dbReference type="PANTHER" id="PTHR43181:SF1">
    <property type="entry name" value="2-C-METHYL-D-ERYTHRITOL 2,4-CYCLODIPHOSPHATE SYNTHASE, CHLOROPLASTIC"/>
    <property type="match status" value="1"/>
</dbReference>
<organism evidence="2">
    <name type="scientific">marine sediment metagenome</name>
    <dbReference type="NCBI Taxonomy" id="412755"/>
    <lineage>
        <taxon>unclassified sequences</taxon>
        <taxon>metagenomes</taxon>
        <taxon>ecological metagenomes</taxon>
    </lineage>
</organism>
<dbReference type="Gene3D" id="3.30.1330.50">
    <property type="entry name" value="2-C-methyl-D-erythritol 2,4-cyclodiphosphate synthase"/>
    <property type="match status" value="1"/>
</dbReference>
<dbReference type="GO" id="GO:0016114">
    <property type="term" value="P:terpenoid biosynthetic process"/>
    <property type="evidence" value="ECO:0007669"/>
    <property type="project" value="InterPro"/>
</dbReference>
<feature type="non-terminal residue" evidence="2">
    <location>
        <position position="42"/>
    </location>
</feature>
<dbReference type="GO" id="GO:0008685">
    <property type="term" value="F:2-C-methyl-D-erythritol 2,4-cyclodiphosphate synthase activity"/>
    <property type="evidence" value="ECO:0007669"/>
    <property type="project" value="InterPro"/>
</dbReference>
<dbReference type="EMBL" id="BARS01048660">
    <property type="protein sequence ID" value="GAG38884.1"/>
    <property type="molecule type" value="Genomic_DNA"/>
</dbReference>
<evidence type="ECO:0000259" key="1">
    <source>
        <dbReference type="Pfam" id="PF02542"/>
    </source>
</evidence>
<gene>
    <name evidence="2" type="ORF">S01H1_72887</name>
</gene>
<proteinExistence type="predicted"/>
<dbReference type="Pfam" id="PF02542">
    <property type="entry name" value="YgbB"/>
    <property type="match status" value="1"/>
</dbReference>
<sequence length="42" mass="4589">MRVGIGYDTHRLRPGGPLRLGGIDIPHTKELVGRSDADVLLH</sequence>
<comment type="caution">
    <text evidence="2">The sequence shown here is derived from an EMBL/GenBank/DDBJ whole genome shotgun (WGS) entry which is preliminary data.</text>
</comment>